<organism evidence="3 4">
    <name type="scientific">Ephemerocybe angulata</name>
    <dbReference type="NCBI Taxonomy" id="980116"/>
    <lineage>
        <taxon>Eukaryota</taxon>
        <taxon>Fungi</taxon>
        <taxon>Dikarya</taxon>
        <taxon>Basidiomycota</taxon>
        <taxon>Agaricomycotina</taxon>
        <taxon>Agaricomycetes</taxon>
        <taxon>Agaricomycetidae</taxon>
        <taxon>Agaricales</taxon>
        <taxon>Agaricineae</taxon>
        <taxon>Psathyrellaceae</taxon>
        <taxon>Ephemerocybe</taxon>
    </lineage>
</organism>
<evidence type="ECO:0000256" key="1">
    <source>
        <dbReference type="SAM" id="Phobius"/>
    </source>
</evidence>
<protein>
    <recommendedName>
        <fullName evidence="2">DUF6533 domain-containing protein</fullName>
    </recommendedName>
</protein>
<feature type="transmembrane region" description="Helical" evidence="1">
    <location>
        <begin position="230"/>
        <end position="250"/>
    </location>
</feature>
<feature type="domain" description="DUF6533" evidence="2">
    <location>
        <begin position="50"/>
        <end position="81"/>
    </location>
</feature>
<evidence type="ECO:0000313" key="3">
    <source>
        <dbReference type="EMBL" id="KAF6752454.1"/>
    </source>
</evidence>
<reference evidence="3 4" key="1">
    <citation type="submission" date="2020-07" db="EMBL/GenBank/DDBJ databases">
        <title>Comparative genomics of pyrophilous fungi reveals a link between fire events and developmental genes.</title>
        <authorList>
            <consortium name="DOE Joint Genome Institute"/>
            <person name="Steindorff A.S."/>
            <person name="Carver A."/>
            <person name="Calhoun S."/>
            <person name="Stillman K."/>
            <person name="Liu H."/>
            <person name="Lipzen A."/>
            <person name="Pangilinan J."/>
            <person name="Labutti K."/>
            <person name="Bruns T.D."/>
            <person name="Grigoriev I.V."/>
        </authorList>
    </citation>
    <scope>NUCLEOTIDE SEQUENCE [LARGE SCALE GENOMIC DNA]</scope>
    <source>
        <strain evidence="3 4">CBS 144469</strain>
    </source>
</reference>
<evidence type="ECO:0000259" key="2">
    <source>
        <dbReference type="Pfam" id="PF20151"/>
    </source>
</evidence>
<keyword evidence="1" id="KW-1133">Transmembrane helix</keyword>
<gene>
    <name evidence="3" type="ORF">DFP72DRAFT_1133630</name>
</gene>
<comment type="caution">
    <text evidence="3">The sequence shown here is derived from an EMBL/GenBank/DDBJ whole genome shotgun (WGS) entry which is preliminary data.</text>
</comment>
<keyword evidence="4" id="KW-1185">Reference proteome</keyword>
<keyword evidence="1" id="KW-0472">Membrane</keyword>
<evidence type="ECO:0000313" key="4">
    <source>
        <dbReference type="Proteomes" id="UP000521943"/>
    </source>
</evidence>
<feature type="transmembrane region" description="Helical" evidence="1">
    <location>
        <begin position="101"/>
        <end position="124"/>
    </location>
</feature>
<feature type="transmembrane region" description="Helical" evidence="1">
    <location>
        <begin position="188"/>
        <end position="209"/>
    </location>
</feature>
<proteinExistence type="predicted"/>
<name>A0A8H6HSN0_9AGAR</name>
<accession>A0A8H6HSN0</accession>
<keyword evidence="1" id="KW-0812">Transmembrane</keyword>
<dbReference type="InterPro" id="IPR045340">
    <property type="entry name" value="DUF6533"/>
</dbReference>
<dbReference type="OrthoDB" id="2645170at2759"/>
<dbReference type="AlphaFoldDB" id="A0A8H6HSN0"/>
<dbReference type="Pfam" id="PF20151">
    <property type="entry name" value="DUF6533"/>
    <property type="match status" value="1"/>
</dbReference>
<feature type="transmembrane region" description="Helical" evidence="1">
    <location>
        <begin position="136"/>
        <end position="159"/>
    </location>
</feature>
<sequence>MDKIVEVLECQRIDKSFLSKSNFFGEVATNTYFRGNSIGRGAMGEIASFLDFVQMLPLEVELIWPSPFGIVKALFFLNRYMCIDIIASYFVRSIPNAHVCYVAFIVTSIFSFVGIAVSEAIMFVRLFALIGRRKHWGYLLGAQFVIVHAASIAILSLLISGVRFQDSHVSLIPCIPITTVTKDVNVPITVFFAVVMANELIIFMVMVWIGLQKHRETRSALLQLFYRDGAFFFLVVAVTSTANIIIVRLAPDACKNIFIEPQRVINSIVAGRTIFHLRQQSHSITPGSRIRRRIFPMSLFHRSQTVEADSIDYSTEANPISTALAIFIETHTVVQSDCGEDISRGKAPGGGVGRQAS</sequence>
<dbReference type="EMBL" id="JACGCI010000044">
    <property type="protein sequence ID" value="KAF6752454.1"/>
    <property type="molecule type" value="Genomic_DNA"/>
</dbReference>
<dbReference type="Proteomes" id="UP000521943">
    <property type="component" value="Unassembled WGS sequence"/>
</dbReference>